<dbReference type="Gene3D" id="1.10.10.10">
    <property type="entry name" value="Winged helix-like DNA-binding domain superfamily/Winged helix DNA-binding domain"/>
    <property type="match status" value="1"/>
</dbReference>
<proteinExistence type="inferred from homology"/>
<evidence type="ECO:0000256" key="1">
    <source>
        <dbReference type="ARBA" id="ARBA00010641"/>
    </source>
</evidence>
<dbReference type="PANTHER" id="PTHR43133:SF51">
    <property type="entry name" value="RNA POLYMERASE SIGMA FACTOR"/>
    <property type="match status" value="1"/>
</dbReference>
<dbReference type="InterPro" id="IPR014284">
    <property type="entry name" value="RNA_pol_sigma-70_dom"/>
</dbReference>
<dbReference type="InterPro" id="IPR013249">
    <property type="entry name" value="RNA_pol_sigma70_r4_t2"/>
</dbReference>
<dbReference type="SUPFAM" id="SSF88659">
    <property type="entry name" value="Sigma3 and sigma4 domains of RNA polymerase sigma factors"/>
    <property type="match status" value="1"/>
</dbReference>
<feature type="coiled-coil region" evidence="5">
    <location>
        <begin position="84"/>
        <end position="118"/>
    </location>
</feature>
<dbReference type="SUPFAM" id="SSF88946">
    <property type="entry name" value="Sigma2 domain of RNA polymerase sigma factors"/>
    <property type="match status" value="1"/>
</dbReference>
<name>A0A9C7LBL6_9BACI</name>
<dbReference type="GO" id="GO:0016987">
    <property type="term" value="F:sigma factor activity"/>
    <property type="evidence" value="ECO:0007669"/>
    <property type="project" value="UniProtKB-KW"/>
</dbReference>
<protein>
    <submittedName>
        <fullName evidence="8">ECF RNA polymerase sigma factor SigM</fullName>
    </submittedName>
</protein>
<dbReference type="GO" id="GO:0006352">
    <property type="term" value="P:DNA-templated transcription initiation"/>
    <property type="evidence" value="ECO:0007669"/>
    <property type="project" value="InterPro"/>
</dbReference>
<keyword evidence="2" id="KW-0805">Transcription regulation</keyword>
<dbReference type="GO" id="GO:0003677">
    <property type="term" value="F:DNA binding"/>
    <property type="evidence" value="ECO:0007669"/>
    <property type="project" value="InterPro"/>
</dbReference>
<dbReference type="InterPro" id="IPR013324">
    <property type="entry name" value="RNA_pol_sigma_r3/r4-like"/>
</dbReference>
<sequence>MSKPSNEEITKLTNNIYQKLCSMGANPEDAKDIVQESLYRGFLNIEGINAKAFRSWLYKVSINQYYDLCRKNNKRPIIEFEDVLLELEENHVEATVIKQEEKEEYEHVLQQLKPLERQLIKMKYEDEYSYREISEKLNLKESNVKTYLYRARKKLTSLFGRDHNE</sequence>
<keyword evidence="5" id="KW-0175">Coiled coil</keyword>
<dbReference type="Gene3D" id="1.10.1740.10">
    <property type="match status" value="1"/>
</dbReference>
<evidence type="ECO:0000256" key="5">
    <source>
        <dbReference type="SAM" id="Coils"/>
    </source>
</evidence>
<dbReference type="Proteomes" id="UP000789845">
    <property type="component" value="Unassembled WGS sequence"/>
</dbReference>
<comment type="caution">
    <text evidence="8">The sequence shown here is derived from an EMBL/GenBank/DDBJ whole genome shotgun (WGS) entry which is preliminary data.</text>
</comment>
<dbReference type="Pfam" id="PF04542">
    <property type="entry name" value="Sigma70_r2"/>
    <property type="match status" value="1"/>
</dbReference>
<evidence type="ECO:0000256" key="3">
    <source>
        <dbReference type="ARBA" id="ARBA00023082"/>
    </source>
</evidence>
<dbReference type="Pfam" id="PF08281">
    <property type="entry name" value="Sigma70_r4_2"/>
    <property type="match status" value="1"/>
</dbReference>
<dbReference type="AlphaFoldDB" id="A0A9C7LBL6"/>
<dbReference type="NCBIfam" id="TIGR02937">
    <property type="entry name" value="sigma70-ECF"/>
    <property type="match status" value="1"/>
</dbReference>
<evidence type="ECO:0000256" key="2">
    <source>
        <dbReference type="ARBA" id="ARBA00023015"/>
    </source>
</evidence>
<dbReference type="CDD" id="cd06171">
    <property type="entry name" value="Sigma70_r4"/>
    <property type="match status" value="1"/>
</dbReference>
<evidence type="ECO:0000313" key="9">
    <source>
        <dbReference type="Proteomes" id="UP000789845"/>
    </source>
</evidence>
<evidence type="ECO:0000313" key="8">
    <source>
        <dbReference type="EMBL" id="CAG9609048.1"/>
    </source>
</evidence>
<keyword evidence="9" id="KW-1185">Reference proteome</keyword>
<evidence type="ECO:0000259" key="6">
    <source>
        <dbReference type="Pfam" id="PF04542"/>
    </source>
</evidence>
<feature type="domain" description="RNA polymerase sigma-70 region 2" evidence="6">
    <location>
        <begin position="16"/>
        <end position="74"/>
    </location>
</feature>
<dbReference type="InterPro" id="IPR039425">
    <property type="entry name" value="RNA_pol_sigma-70-like"/>
</dbReference>
<gene>
    <name evidence="8" type="primary">sigM</name>
    <name evidence="8" type="ORF">NEOCIP111885_02767</name>
</gene>
<dbReference type="InterPro" id="IPR036388">
    <property type="entry name" value="WH-like_DNA-bd_sf"/>
</dbReference>
<comment type="similarity">
    <text evidence="1">Belongs to the sigma-70 factor family. ECF subfamily.</text>
</comment>
<dbReference type="RefSeq" id="WP_230497287.1">
    <property type="nucleotide sequence ID" value="NZ_CAKJTG010000015.1"/>
</dbReference>
<dbReference type="InterPro" id="IPR007627">
    <property type="entry name" value="RNA_pol_sigma70_r2"/>
</dbReference>
<reference evidence="8" key="1">
    <citation type="submission" date="2021-10" db="EMBL/GenBank/DDBJ databases">
        <authorList>
            <person name="Criscuolo A."/>
        </authorList>
    </citation>
    <scope>NUCLEOTIDE SEQUENCE</scope>
    <source>
        <strain evidence="8">CIP111885</strain>
    </source>
</reference>
<feature type="domain" description="RNA polymerase sigma factor 70 region 4 type 2" evidence="7">
    <location>
        <begin position="103"/>
        <end position="155"/>
    </location>
</feature>
<dbReference type="PANTHER" id="PTHR43133">
    <property type="entry name" value="RNA POLYMERASE ECF-TYPE SIGMA FACTO"/>
    <property type="match status" value="1"/>
</dbReference>
<keyword evidence="4" id="KW-0804">Transcription</keyword>
<keyword evidence="3" id="KW-0731">Sigma factor</keyword>
<dbReference type="InterPro" id="IPR013325">
    <property type="entry name" value="RNA_pol_sigma_r2"/>
</dbReference>
<organism evidence="8 9">
    <name type="scientific">Pseudoneobacillus rhizosphaerae</name>
    <dbReference type="NCBI Taxonomy" id="2880968"/>
    <lineage>
        <taxon>Bacteria</taxon>
        <taxon>Bacillati</taxon>
        <taxon>Bacillota</taxon>
        <taxon>Bacilli</taxon>
        <taxon>Bacillales</taxon>
        <taxon>Bacillaceae</taxon>
        <taxon>Pseudoneobacillus</taxon>
    </lineage>
</organism>
<evidence type="ECO:0000259" key="7">
    <source>
        <dbReference type="Pfam" id="PF08281"/>
    </source>
</evidence>
<evidence type="ECO:0000256" key="4">
    <source>
        <dbReference type="ARBA" id="ARBA00023163"/>
    </source>
</evidence>
<accession>A0A9C7LBL6</accession>
<dbReference type="EMBL" id="CAKJTG010000015">
    <property type="protein sequence ID" value="CAG9609048.1"/>
    <property type="molecule type" value="Genomic_DNA"/>
</dbReference>